<proteinExistence type="predicted"/>
<accession>A0A6G1J5K0</accession>
<keyword evidence="2" id="KW-0812">Transmembrane</keyword>
<keyword evidence="3" id="KW-0808">Transferase</keyword>
<dbReference type="EMBL" id="MU005578">
    <property type="protein sequence ID" value="KAF2685490.1"/>
    <property type="molecule type" value="Genomic_DNA"/>
</dbReference>
<dbReference type="AlphaFoldDB" id="A0A6G1J5K0"/>
<evidence type="ECO:0000313" key="3">
    <source>
        <dbReference type="EMBL" id="KAF2685490.1"/>
    </source>
</evidence>
<protein>
    <submittedName>
        <fullName evidence="3">Glycosyltransferase family 8 protein</fullName>
    </submittedName>
</protein>
<gene>
    <name evidence="3" type="ORF">K458DRAFT_364288</name>
</gene>
<feature type="transmembrane region" description="Helical" evidence="2">
    <location>
        <begin position="30"/>
        <end position="45"/>
    </location>
</feature>
<keyword evidence="4" id="KW-1185">Reference proteome</keyword>
<sequence>MRRRRSDELPRYSSGDLDTLSTSFRWRRRYTLYLVGILFVLYILYPRHTPDDGRTIHIDWSKYAYSLYATDSATLCHAVLVFDALAKYGSRADRVLFYPRHWDMVISDSRDRDSQLLVIARDRYKVKLEPVELLSVEGRTEDAWTGTWSKSVTKFLAFTLTPYKRVIALDSDITLLDSLDELFLLPPTPIAMPRAYWYVAKPQPLTSLLMVLQPSMVEFERFSEAIAGGANPAIVRRNRFDMELVNERFEDSALVLPHRPYALLTGEFRTSNHSAYLGNNFETWDAEKVYKEAKLVHFSDWPLPKPWIMWPQEGVAEIQPDCGGDKEAVCAERRIWKGLYKDFRERRKDICRLLSVPAPDWKKIKGGEEHKENVHAAEGTEHEAPHTEGDGLGSKKVGEEQTIVHDVA</sequence>
<keyword evidence="2" id="KW-0472">Membrane</keyword>
<reference evidence="3" key="1">
    <citation type="journal article" date="2020" name="Stud. Mycol.">
        <title>101 Dothideomycetes genomes: a test case for predicting lifestyles and emergence of pathogens.</title>
        <authorList>
            <person name="Haridas S."/>
            <person name="Albert R."/>
            <person name="Binder M."/>
            <person name="Bloem J."/>
            <person name="Labutti K."/>
            <person name="Salamov A."/>
            <person name="Andreopoulos B."/>
            <person name="Baker S."/>
            <person name="Barry K."/>
            <person name="Bills G."/>
            <person name="Bluhm B."/>
            <person name="Cannon C."/>
            <person name="Castanera R."/>
            <person name="Culley D."/>
            <person name="Daum C."/>
            <person name="Ezra D."/>
            <person name="Gonzalez J."/>
            <person name="Henrissat B."/>
            <person name="Kuo A."/>
            <person name="Liang C."/>
            <person name="Lipzen A."/>
            <person name="Lutzoni F."/>
            <person name="Magnuson J."/>
            <person name="Mondo S."/>
            <person name="Nolan M."/>
            <person name="Ohm R."/>
            <person name="Pangilinan J."/>
            <person name="Park H.-J."/>
            <person name="Ramirez L."/>
            <person name="Alfaro M."/>
            <person name="Sun H."/>
            <person name="Tritt A."/>
            <person name="Yoshinaga Y."/>
            <person name="Zwiers L.-H."/>
            <person name="Turgeon B."/>
            <person name="Goodwin S."/>
            <person name="Spatafora J."/>
            <person name="Crous P."/>
            <person name="Grigoriev I."/>
        </authorList>
    </citation>
    <scope>NUCLEOTIDE SEQUENCE</scope>
    <source>
        <strain evidence="3">CBS 122367</strain>
    </source>
</reference>
<dbReference type="SUPFAM" id="SSF53448">
    <property type="entry name" value="Nucleotide-diphospho-sugar transferases"/>
    <property type="match status" value="1"/>
</dbReference>
<dbReference type="GO" id="GO:0016740">
    <property type="term" value="F:transferase activity"/>
    <property type="evidence" value="ECO:0007669"/>
    <property type="project" value="UniProtKB-KW"/>
</dbReference>
<dbReference type="InterPro" id="IPR029044">
    <property type="entry name" value="Nucleotide-diphossugar_trans"/>
</dbReference>
<evidence type="ECO:0000256" key="1">
    <source>
        <dbReference type="SAM" id="MobiDB-lite"/>
    </source>
</evidence>
<evidence type="ECO:0000256" key="2">
    <source>
        <dbReference type="SAM" id="Phobius"/>
    </source>
</evidence>
<feature type="region of interest" description="Disordered" evidence="1">
    <location>
        <begin position="365"/>
        <end position="408"/>
    </location>
</feature>
<feature type="compositionally biased region" description="Basic and acidic residues" evidence="1">
    <location>
        <begin position="365"/>
        <end position="389"/>
    </location>
</feature>
<feature type="compositionally biased region" description="Basic and acidic residues" evidence="1">
    <location>
        <begin position="396"/>
        <end position="408"/>
    </location>
</feature>
<dbReference type="Proteomes" id="UP000799291">
    <property type="component" value="Unassembled WGS sequence"/>
</dbReference>
<dbReference type="PANTHER" id="PTHR11183">
    <property type="entry name" value="GLYCOGENIN SUBFAMILY MEMBER"/>
    <property type="match status" value="1"/>
</dbReference>
<dbReference type="OrthoDB" id="2014201at2759"/>
<keyword evidence="2" id="KW-1133">Transmembrane helix</keyword>
<name>A0A6G1J5K0_9PLEO</name>
<dbReference type="InterPro" id="IPR050587">
    <property type="entry name" value="GNT1/Glycosyltrans_8"/>
</dbReference>
<evidence type="ECO:0000313" key="4">
    <source>
        <dbReference type="Proteomes" id="UP000799291"/>
    </source>
</evidence>
<organism evidence="3 4">
    <name type="scientific">Lentithecium fluviatile CBS 122367</name>
    <dbReference type="NCBI Taxonomy" id="1168545"/>
    <lineage>
        <taxon>Eukaryota</taxon>
        <taxon>Fungi</taxon>
        <taxon>Dikarya</taxon>
        <taxon>Ascomycota</taxon>
        <taxon>Pezizomycotina</taxon>
        <taxon>Dothideomycetes</taxon>
        <taxon>Pleosporomycetidae</taxon>
        <taxon>Pleosporales</taxon>
        <taxon>Massarineae</taxon>
        <taxon>Lentitheciaceae</taxon>
        <taxon>Lentithecium</taxon>
    </lineage>
</organism>
<dbReference type="Gene3D" id="3.90.550.10">
    <property type="entry name" value="Spore Coat Polysaccharide Biosynthesis Protein SpsA, Chain A"/>
    <property type="match status" value="1"/>
</dbReference>